<comment type="similarity">
    <text evidence="22">Belongs to the peroxidase family. XPO subfamily.</text>
</comment>
<feature type="transmembrane region" description="Helical" evidence="24">
    <location>
        <begin position="1508"/>
        <end position="1525"/>
    </location>
</feature>
<dbReference type="Gene3D" id="2.60.40.10">
    <property type="entry name" value="Immunoglobulins"/>
    <property type="match status" value="2"/>
</dbReference>
<dbReference type="InterPro" id="IPR019428">
    <property type="entry name" value="7TM_GPCR_serpentine_rcpt_Str"/>
</dbReference>
<dbReference type="PROSITE" id="PS50835">
    <property type="entry name" value="IG_LIKE"/>
    <property type="match status" value="2"/>
</dbReference>
<keyword evidence="10 25" id="KW-0732">Signal</keyword>
<keyword evidence="16" id="KW-0325">Glycoprotein</keyword>
<evidence type="ECO:0000256" key="2">
    <source>
        <dbReference type="ARBA" id="ARBA00004498"/>
    </source>
</evidence>
<dbReference type="SUPFAM" id="SSF48113">
    <property type="entry name" value="Heme-dependent peroxidases"/>
    <property type="match status" value="1"/>
</dbReference>
<evidence type="ECO:0000256" key="20">
    <source>
        <dbReference type="ARBA" id="ARBA00048887"/>
    </source>
</evidence>
<keyword evidence="12" id="KW-0106">Calcium</keyword>
<dbReference type="InterPro" id="IPR036179">
    <property type="entry name" value="Ig-like_dom_sf"/>
</dbReference>
<feature type="compositionally biased region" description="Low complexity" evidence="23">
    <location>
        <begin position="300"/>
        <end position="314"/>
    </location>
</feature>
<feature type="signal peptide" evidence="25">
    <location>
        <begin position="1"/>
        <end position="19"/>
    </location>
</feature>
<feature type="transmembrane region" description="Helical" evidence="24">
    <location>
        <begin position="1359"/>
        <end position="1379"/>
    </location>
</feature>
<comment type="similarity">
    <text evidence="3">Belongs to the immunoglobulin superfamily. DCC family.</text>
</comment>
<comment type="subcellular location">
    <subcellularLocation>
        <location evidence="2">Secreted</location>
        <location evidence="2">Extracellular space</location>
        <location evidence="2">Extracellular matrix</location>
    </subcellularLocation>
</comment>
<evidence type="ECO:0000256" key="10">
    <source>
        <dbReference type="ARBA" id="ARBA00022729"/>
    </source>
</evidence>
<dbReference type="InterPro" id="IPR001611">
    <property type="entry name" value="Leu-rich_rpt"/>
</dbReference>
<dbReference type="PANTHER" id="PTHR11475:SF140">
    <property type="entry name" value="PEROXIDASIN HOMOLOG PXN-2"/>
    <property type="match status" value="1"/>
</dbReference>
<keyword evidence="14" id="KW-0408">Iron</keyword>
<evidence type="ECO:0000256" key="11">
    <source>
        <dbReference type="ARBA" id="ARBA00022737"/>
    </source>
</evidence>
<dbReference type="InterPro" id="IPR003599">
    <property type="entry name" value="Ig_sub"/>
</dbReference>
<dbReference type="PROSITE" id="PS50292">
    <property type="entry name" value="PEROXIDASE_3"/>
    <property type="match status" value="1"/>
</dbReference>
<gene>
    <name evidence="26" type="primary">WBGene00100463</name>
</gene>
<dbReference type="FunFam" id="2.60.40.10:FF:000299">
    <property type="entry name" value="protogenin isoform X2"/>
    <property type="match status" value="1"/>
</dbReference>
<dbReference type="SMART" id="SM00369">
    <property type="entry name" value="LRR_TYP"/>
    <property type="match status" value="4"/>
</dbReference>
<dbReference type="GO" id="GO:0020037">
    <property type="term" value="F:heme binding"/>
    <property type="evidence" value="ECO:0007669"/>
    <property type="project" value="InterPro"/>
</dbReference>
<dbReference type="Pfam" id="PF13855">
    <property type="entry name" value="LRR_8"/>
    <property type="match status" value="1"/>
</dbReference>
<proteinExistence type="inferred from homology"/>
<keyword evidence="7" id="KW-0433">Leucine-rich repeat</keyword>
<keyword evidence="9" id="KW-0479">Metal-binding</keyword>
<evidence type="ECO:0000313" key="26">
    <source>
        <dbReference type="EnsemblMetazoa" id="PPA10909.1"/>
    </source>
</evidence>
<dbReference type="InterPro" id="IPR037120">
    <property type="entry name" value="Haem_peroxidase_sf_animal"/>
</dbReference>
<dbReference type="Gene3D" id="2.10.70.10">
    <property type="entry name" value="Complement Module, domain 1"/>
    <property type="match status" value="1"/>
</dbReference>
<feature type="transmembrane region" description="Helical" evidence="24">
    <location>
        <begin position="1313"/>
        <end position="1334"/>
    </location>
</feature>
<keyword evidence="27" id="KW-1185">Reference proteome</keyword>
<evidence type="ECO:0000256" key="18">
    <source>
        <dbReference type="ARBA" id="ARBA00047610"/>
    </source>
</evidence>
<dbReference type="SUPFAM" id="SSF48726">
    <property type="entry name" value="Immunoglobulin"/>
    <property type="match status" value="2"/>
</dbReference>
<dbReference type="SUPFAM" id="SSF52058">
    <property type="entry name" value="L domain-like"/>
    <property type="match status" value="1"/>
</dbReference>
<dbReference type="GO" id="GO:0006979">
    <property type="term" value="P:response to oxidative stress"/>
    <property type="evidence" value="ECO:0007669"/>
    <property type="project" value="InterPro"/>
</dbReference>
<dbReference type="InterPro" id="IPR007110">
    <property type="entry name" value="Ig-like_dom"/>
</dbReference>
<keyword evidence="24" id="KW-1133">Transmembrane helix</keyword>
<organism evidence="26 27">
    <name type="scientific">Pristionchus pacificus</name>
    <name type="common">Parasitic nematode worm</name>
    <dbReference type="NCBI Taxonomy" id="54126"/>
    <lineage>
        <taxon>Eukaryota</taxon>
        <taxon>Metazoa</taxon>
        <taxon>Ecdysozoa</taxon>
        <taxon>Nematoda</taxon>
        <taxon>Chromadorea</taxon>
        <taxon>Rhabditida</taxon>
        <taxon>Rhabditina</taxon>
        <taxon>Diplogasteromorpha</taxon>
        <taxon>Diplogasteroidea</taxon>
        <taxon>Neodiplogasteridae</taxon>
        <taxon>Pristionchus</taxon>
    </lineage>
</organism>
<evidence type="ECO:0000256" key="9">
    <source>
        <dbReference type="ARBA" id="ARBA00022723"/>
    </source>
</evidence>
<dbReference type="PANTHER" id="PTHR11475">
    <property type="entry name" value="OXIDASE/PEROXIDASE"/>
    <property type="match status" value="1"/>
</dbReference>
<evidence type="ECO:0000256" key="19">
    <source>
        <dbReference type="ARBA" id="ARBA00048396"/>
    </source>
</evidence>
<feature type="chain" id="PRO_5043388654" evidence="25">
    <location>
        <begin position="20"/>
        <end position="1560"/>
    </location>
</feature>
<evidence type="ECO:0000256" key="13">
    <source>
        <dbReference type="ARBA" id="ARBA00023002"/>
    </source>
</evidence>
<evidence type="ECO:0000256" key="24">
    <source>
        <dbReference type="SAM" id="Phobius"/>
    </source>
</evidence>
<comment type="catalytic activity">
    <reaction evidence="20">
        <text>L-tyrosyl-[protein] + bromide + H2O2 + H(+) = 3-bromo-L-tyrosyl-[protein] + 2 H2O</text>
        <dbReference type="Rhea" id="RHEA:69360"/>
        <dbReference type="Rhea" id="RHEA-COMP:10136"/>
        <dbReference type="Rhea" id="RHEA-COMP:17686"/>
        <dbReference type="ChEBI" id="CHEBI:15377"/>
        <dbReference type="ChEBI" id="CHEBI:15378"/>
        <dbReference type="ChEBI" id="CHEBI:15858"/>
        <dbReference type="ChEBI" id="CHEBI:16240"/>
        <dbReference type="ChEBI" id="CHEBI:46858"/>
        <dbReference type="ChEBI" id="CHEBI:183512"/>
    </reaction>
    <physiologicalReaction direction="left-to-right" evidence="20">
        <dbReference type="Rhea" id="RHEA:69361"/>
    </physiologicalReaction>
</comment>
<feature type="transmembrane region" description="Helical" evidence="24">
    <location>
        <begin position="1399"/>
        <end position="1421"/>
    </location>
</feature>
<dbReference type="FunFam" id="1.10.640.10:FF:000001">
    <property type="entry name" value="Peroxidasin homolog"/>
    <property type="match status" value="1"/>
</dbReference>
<dbReference type="SUPFAM" id="SSF57603">
    <property type="entry name" value="FnI-like domain"/>
    <property type="match status" value="1"/>
</dbReference>
<evidence type="ECO:0000256" key="8">
    <source>
        <dbReference type="ARBA" id="ARBA00022617"/>
    </source>
</evidence>
<protein>
    <submittedName>
        <fullName evidence="26">Peroxidase</fullName>
    </submittedName>
</protein>
<sequence length="1560" mass="174412">MTTWSSLALVLQLAAAAAAGSYCPTECRCKPAEGIVRCEEFTAGHSFSLARIPSNTTVLHLKGHTFASLSELPPLSHLASLFISYGAIESIPENFLDSFPSLRHLSLGYNELRSLHSMTRKPSKLQILEVRHNKISFVSLSAFDHLPVLNTLDLSFNDIRTLSPALREKGPALEHLRLHANPLHCDCRLKPFLGIISSHGAQETRCHSPKRLNDAIVSEITALDIECAAPEVAATDSSTKQLRCRHGENAIWLYKEKEIDNSLIIHGNGNLEIPRGADESEFSCASDKYEESGRSPRHLSATTSQQGSASSFTFRSTDNTYREGTPVKLHCEVTGKPRPTIEWFYRNERIVASRKFELSNGDQILKVFPFLETDVGSYVCRAANAYGRVEHTVRVDLVSSVPPTIVDAPVASSVNPGEQLTLRCRATGVPRPSITWFFEGAEIPRARGRFSVSQDGTELTISHISRQDDGVFACMAANTVGSIMADARVTVKGVQAIDASFDETTLKGIVEQARMNVNKAINSTKSDLTQEGVRSVGDLRKLFRFAMPSQATELTKAREIYEESFRLVNAHVDKGLNLRGVDISGKNVSFELFLAPAHNGLFKNTNPCSNMCFHMKYRSYDGQCNNLDHPQWGAAQTANVRLLPARYENGFNTPVGWNKGRLYNGYELPNPRLVSRQLVATRDITPHTTLSSFVMQWGQVIDHDITHTPFALSRTSYVSGAVCNRTCDNVDPCFNIPLLSDDPKINSANAEIYKKFPCMEFERSGAICGSGETSLLFQRLTSFIDASGLYGSTEVQALELRDLFGDHGLMRFDIVSAAQKPYLPFEKDTGMDCRRNFSSENPMRCFLAGDLRANEQVGLTAMHTLFLREHNRLAAKLLTLNPLWDGEKIYQETRKIIGAVMQHITYNTWLPIVLGKTAYSELIGDYMGYNPNVDAGIANVFATAAFRFAHTLINPKLLRLDKDFKTIPQGDLPLHKAFFAPELILSEGGLDPLLRGLFASPLKLPKPSQLLNTELTEKLFNRNVDIALDLASLNIQRSRDHGLPGYADYRRFCNLSVPLTWADMEPIVKDTDVVNKLRNLYGHPANIDVWVGGITERRHSEGLVGPLFACIIADQFKRLRDGDRFWYENPTVFTPMQLQQIKKSSLSRLLCDNGDEIDRVQRNAFMYPGNSTQLYEKCENLPEINLSVFSSCCDSGCEGSSVEDLHELPVRRQRRTTPKGCEVDGERHADGQQWEKDQCTKCKCEAGTVWCAATATRYGFMRMMTASGSQNQMVDFYWTVDVVTKASVVPGICLNLLLIYLVKNYSRTELGTFRYLLIVFASYDILIIILHFIFDPKYLVQPGIFCAVLNFPYGSKMLTLFHCVCFMVSYAILITHLLYRYWVIRKPENIAFFSNPQFVLKLCTCVVATCAMVVGVCYSVLSPDSSLGSQMMRAEFRRKYGKYIADGWVVAEYRPDGRWYIPAIFAAATVDAVGVFIIIAVIALSSLTYHHISRAFGLSVTTRAAQMLLLRTTFIPLVCVAIPYFCNTTLPIFGYTLPMCPFIDFSLNDENCLVHTRDTN</sequence>
<dbReference type="GO" id="GO:0046872">
    <property type="term" value="F:metal ion binding"/>
    <property type="evidence" value="ECO:0007669"/>
    <property type="project" value="UniProtKB-KW"/>
</dbReference>
<dbReference type="GO" id="GO:0010975">
    <property type="term" value="P:regulation of neuron projection development"/>
    <property type="evidence" value="ECO:0007669"/>
    <property type="project" value="UniProtKB-ARBA"/>
</dbReference>
<keyword evidence="5" id="KW-0272">Extracellular matrix</keyword>
<dbReference type="SUPFAM" id="SSF81321">
    <property type="entry name" value="Family A G protein-coupled receptor-like"/>
    <property type="match status" value="1"/>
</dbReference>
<dbReference type="GO" id="GO:0005615">
    <property type="term" value="C:extracellular space"/>
    <property type="evidence" value="ECO:0000318"/>
    <property type="project" value="GO_Central"/>
</dbReference>
<evidence type="ECO:0000256" key="17">
    <source>
        <dbReference type="ARBA" id="ARBA00047544"/>
    </source>
</evidence>
<dbReference type="EnsemblMetazoa" id="PPA10909.1">
    <property type="protein sequence ID" value="PPA10909.1"/>
    <property type="gene ID" value="WBGene00100463"/>
</dbReference>
<feature type="transmembrane region" description="Helical" evidence="24">
    <location>
        <begin position="1459"/>
        <end position="1487"/>
    </location>
</feature>
<reference evidence="27" key="1">
    <citation type="journal article" date="2008" name="Nat. Genet.">
        <title>The Pristionchus pacificus genome provides a unique perspective on nematode lifestyle and parasitism.</title>
        <authorList>
            <person name="Dieterich C."/>
            <person name="Clifton S.W."/>
            <person name="Schuster L.N."/>
            <person name="Chinwalla A."/>
            <person name="Delehaunty K."/>
            <person name="Dinkelacker I."/>
            <person name="Fulton L."/>
            <person name="Fulton R."/>
            <person name="Godfrey J."/>
            <person name="Minx P."/>
            <person name="Mitreva M."/>
            <person name="Roeseler W."/>
            <person name="Tian H."/>
            <person name="Witte H."/>
            <person name="Yang S.P."/>
            <person name="Wilson R.K."/>
            <person name="Sommer R.J."/>
        </authorList>
    </citation>
    <scope>NUCLEOTIDE SEQUENCE [LARGE SCALE GENOMIC DNA]</scope>
    <source>
        <strain evidence="27">PS312</strain>
    </source>
</reference>
<keyword evidence="13" id="KW-0560">Oxidoreductase</keyword>
<evidence type="ECO:0000256" key="23">
    <source>
        <dbReference type="SAM" id="MobiDB-lite"/>
    </source>
</evidence>
<dbReference type="InterPro" id="IPR013783">
    <property type="entry name" value="Ig-like_fold"/>
</dbReference>
<keyword evidence="8" id="KW-0349">Heme</keyword>
<keyword evidence="6" id="KW-0575">Peroxidase</keyword>
<dbReference type="GO" id="GO:0004601">
    <property type="term" value="F:peroxidase activity"/>
    <property type="evidence" value="ECO:0000318"/>
    <property type="project" value="GO_Central"/>
</dbReference>
<evidence type="ECO:0000313" key="27">
    <source>
        <dbReference type="Proteomes" id="UP000005239"/>
    </source>
</evidence>
<dbReference type="SMART" id="SM00082">
    <property type="entry name" value="LRRCT"/>
    <property type="match status" value="1"/>
</dbReference>
<dbReference type="Gene3D" id="1.10.640.10">
    <property type="entry name" value="Haem peroxidase domain superfamily, animal type"/>
    <property type="match status" value="1"/>
</dbReference>
<dbReference type="Pfam" id="PF07679">
    <property type="entry name" value="I-set"/>
    <property type="match status" value="2"/>
</dbReference>
<dbReference type="FunFam" id="2.60.40.10:FF:001895">
    <property type="entry name" value="PeroXidasiN (Drosophila peroxidase) homolog"/>
    <property type="match status" value="1"/>
</dbReference>
<dbReference type="FunFam" id="3.80.10.10:FF:001893">
    <property type="entry name" value="Pxn-1"/>
    <property type="match status" value="1"/>
</dbReference>
<feature type="transmembrane region" description="Helical" evidence="24">
    <location>
        <begin position="1276"/>
        <end position="1301"/>
    </location>
</feature>
<name>A0A2A6C2W5_PRIPA</name>
<dbReference type="Gene3D" id="3.80.10.10">
    <property type="entry name" value="Ribonuclease Inhibitor"/>
    <property type="match status" value="1"/>
</dbReference>
<reference evidence="26" key="2">
    <citation type="submission" date="2022-06" db="UniProtKB">
        <authorList>
            <consortium name="EnsemblMetazoa"/>
        </authorList>
    </citation>
    <scope>IDENTIFICATION</scope>
    <source>
        <strain evidence="26">PS312</strain>
    </source>
</reference>
<keyword evidence="15" id="KW-1015">Disulfide bond</keyword>
<dbReference type="InterPro" id="IPR010255">
    <property type="entry name" value="Haem_peroxidase_sf"/>
</dbReference>
<dbReference type="SMART" id="SM00409">
    <property type="entry name" value="IG"/>
    <property type="match status" value="2"/>
</dbReference>
<comment type="cofactor">
    <cofactor evidence="1">
        <name>heme b</name>
        <dbReference type="ChEBI" id="CHEBI:60344"/>
    </cofactor>
</comment>
<keyword evidence="4" id="KW-0964">Secreted</keyword>
<comment type="catalytic activity">
    <reaction evidence="21">
        <text>hypobromite + L-tyrosyl-[protein] + H(+) = 3-bromo-L-tyrosyl-[protein] + H2O</text>
        <dbReference type="Rhea" id="RHEA:69356"/>
        <dbReference type="Rhea" id="RHEA-COMP:10136"/>
        <dbReference type="Rhea" id="RHEA-COMP:17686"/>
        <dbReference type="ChEBI" id="CHEBI:15377"/>
        <dbReference type="ChEBI" id="CHEBI:15378"/>
        <dbReference type="ChEBI" id="CHEBI:29250"/>
        <dbReference type="ChEBI" id="CHEBI:46858"/>
        <dbReference type="ChEBI" id="CHEBI:183512"/>
    </reaction>
    <physiologicalReaction direction="left-to-right" evidence="21">
        <dbReference type="Rhea" id="RHEA:69357"/>
    </physiologicalReaction>
</comment>
<evidence type="ECO:0000256" key="5">
    <source>
        <dbReference type="ARBA" id="ARBA00022530"/>
    </source>
</evidence>
<comment type="catalytic activity">
    <reaction evidence="17">
        <text>bromide + H2O2 = hypobromite + H2O</text>
        <dbReference type="Rhea" id="RHEA:66016"/>
        <dbReference type="ChEBI" id="CHEBI:15377"/>
        <dbReference type="ChEBI" id="CHEBI:15858"/>
        <dbReference type="ChEBI" id="CHEBI:16240"/>
        <dbReference type="ChEBI" id="CHEBI:29250"/>
    </reaction>
    <physiologicalReaction direction="left-to-right" evidence="17">
        <dbReference type="Rhea" id="RHEA:66017"/>
    </physiologicalReaction>
</comment>
<dbReference type="PRINTS" id="PR00457">
    <property type="entry name" value="ANPEROXIDASE"/>
</dbReference>
<feature type="region of interest" description="Disordered" evidence="23">
    <location>
        <begin position="287"/>
        <end position="317"/>
    </location>
</feature>
<keyword evidence="11" id="KW-0677">Repeat</keyword>
<evidence type="ECO:0000256" key="3">
    <source>
        <dbReference type="ARBA" id="ARBA00009588"/>
    </source>
</evidence>
<evidence type="ECO:0000256" key="1">
    <source>
        <dbReference type="ARBA" id="ARBA00001970"/>
    </source>
</evidence>
<evidence type="ECO:0000256" key="12">
    <source>
        <dbReference type="ARBA" id="ARBA00022837"/>
    </source>
</evidence>
<evidence type="ECO:0000256" key="14">
    <source>
        <dbReference type="ARBA" id="ARBA00023004"/>
    </source>
</evidence>
<evidence type="ECO:0000256" key="25">
    <source>
        <dbReference type="SAM" id="SignalP"/>
    </source>
</evidence>
<evidence type="ECO:0000256" key="6">
    <source>
        <dbReference type="ARBA" id="ARBA00022559"/>
    </source>
</evidence>
<comment type="catalytic activity">
    <reaction evidence="19">
        <text>L-lysyl-[collagen] + L-methionyl-[collagen] + hypobromite = [collagen]-L-lysyl-N-S-L-methionyl-[collagen] + bromide + H2O + H(+)</text>
        <dbReference type="Rhea" id="RHEA:66024"/>
        <dbReference type="Rhea" id="RHEA-COMP:12751"/>
        <dbReference type="Rhea" id="RHEA-COMP:16949"/>
        <dbReference type="Rhea" id="RHEA-COMP:16951"/>
        <dbReference type="ChEBI" id="CHEBI:15377"/>
        <dbReference type="ChEBI" id="CHEBI:15378"/>
        <dbReference type="ChEBI" id="CHEBI:15858"/>
        <dbReference type="ChEBI" id="CHEBI:16044"/>
        <dbReference type="ChEBI" id="CHEBI:29250"/>
        <dbReference type="ChEBI" id="CHEBI:29969"/>
        <dbReference type="ChEBI" id="CHEBI:166867"/>
    </reaction>
    <physiologicalReaction direction="left-to-right" evidence="19">
        <dbReference type="Rhea" id="RHEA:66025"/>
    </physiologicalReaction>
</comment>
<keyword evidence="24" id="KW-0472">Membrane</keyword>
<dbReference type="CDD" id="cd09826">
    <property type="entry name" value="peroxidasin_like"/>
    <property type="match status" value="1"/>
</dbReference>
<evidence type="ECO:0000256" key="22">
    <source>
        <dbReference type="ARBA" id="ARBA00061342"/>
    </source>
</evidence>
<dbReference type="InterPro" id="IPR032675">
    <property type="entry name" value="LRR_dom_sf"/>
</dbReference>
<dbReference type="InterPro" id="IPR000483">
    <property type="entry name" value="Cys-rich_flank_reg_C"/>
</dbReference>
<dbReference type="Pfam" id="PF10326">
    <property type="entry name" value="7TM_GPCR_Str"/>
    <property type="match status" value="1"/>
</dbReference>
<dbReference type="SMART" id="SM00408">
    <property type="entry name" value="IGc2"/>
    <property type="match status" value="2"/>
</dbReference>
<dbReference type="Pfam" id="PF03098">
    <property type="entry name" value="An_peroxidase"/>
    <property type="match status" value="1"/>
</dbReference>
<evidence type="ECO:0000256" key="4">
    <source>
        <dbReference type="ARBA" id="ARBA00022525"/>
    </source>
</evidence>
<dbReference type="InterPro" id="IPR019791">
    <property type="entry name" value="Haem_peroxidase_animal"/>
</dbReference>
<evidence type="ECO:0000256" key="16">
    <source>
        <dbReference type="ARBA" id="ARBA00023180"/>
    </source>
</evidence>
<evidence type="ECO:0000256" key="21">
    <source>
        <dbReference type="ARBA" id="ARBA00049501"/>
    </source>
</evidence>
<comment type="catalytic activity">
    <reaction evidence="18">
        <text>L-lysyl-[collagen] + L-methionyl-[collagen] + H2O2 = [collagen]-L-lysyl-N-S-L-methionyl-[collagen] + 2 H2O + H(+)</text>
        <dbReference type="Rhea" id="RHEA:66020"/>
        <dbReference type="Rhea" id="RHEA-COMP:12751"/>
        <dbReference type="Rhea" id="RHEA-COMP:16949"/>
        <dbReference type="Rhea" id="RHEA-COMP:16951"/>
        <dbReference type="ChEBI" id="CHEBI:15377"/>
        <dbReference type="ChEBI" id="CHEBI:15378"/>
        <dbReference type="ChEBI" id="CHEBI:16044"/>
        <dbReference type="ChEBI" id="CHEBI:16240"/>
        <dbReference type="ChEBI" id="CHEBI:29969"/>
        <dbReference type="ChEBI" id="CHEBI:166867"/>
    </reaction>
    <physiologicalReaction direction="left-to-right" evidence="18">
        <dbReference type="Rhea" id="RHEA:66021"/>
    </physiologicalReaction>
</comment>
<accession>A0A2A6C2W5</accession>
<dbReference type="InterPro" id="IPR034824">
    <property type="entry name" value="Peroxidasin_peroxidase"/>
</dbReference>
<dbReference type="InterPro" id="IPR003591">
    <property type="entry name" value="Leu-rich_rpt_typical-subtyp"/>
</dbReference>
<dbReference type="Proteomes" id="UP000005239">
    <property type="component" value="Unassembled WGS sequence"/>
</dbReference>
<evidence type="ECO:0000256" key="7">
    <source>
        <dbReference type="ARBA" id="ARBA00022614"/>
    </source>
</evidence>
<dbReference type="InterPro" id="IPR013098">
    <property type="entry name" value="Ig_I-set"/>
</dbReference>
<dbReference type="GO" id="GO:0005604">
    <property type="term" value="C:basement membrane"/>
    <property type="evidence" value="ECO:0007669"/>
    <property type="project" value="UniProtKB-ARBA"/>
</dbReference>
<keyword evidence="24" id="KW-0812">Transmembrane</keyword>
<dbReference type="InterPro" id="IPR003598">
    <property type="entry name" value="Ig_sub2"/>
</dbReference>
<evidence type="ECO:0000256" key="15">
    <source>
        <dbReference type="ARBA" id="ARBA00023157"/>
    </source>
</evidence>
<accession>A0A8R1U9S0</accession>